<evidence type="ECO:0000256" key="4">
    <source>
        <dbReference type="ARBA" id="ARBA00047591"/>
    </source>
</evidence>
<feature type="compositionally biased region" description="Polar residues" evidence="6">
    <location>
        <begin position="1"/>
        <end position="22"/>
    </location>
</feature>
<evidence type="ECO:0000256" key="1">
    <source>
        <dbReference type="ARBA" id="ARBA00022729"/>
    </source>
</evidence>
<comment type="catalytic activity">
    <reaction evidence="4">
        <text>a diacylglycerol + H2O = a monoacylglycerol + a fatty acid + H(+)</text>
        <dbReference type="Rhea" id="RHEA:32731"/>
        <dbReference type="ChEBI" id="CHEBI:15377"/>
        <dbReference type="ChEBI" id="CHEBI:15378"/>
        <dbReference type="ChEBI" id="CHEBI:17408"/>
        <dbReference type="ChEBI" id="CHEBI:18035"/>
        <dbReference type="ChEBI" id="CHEBI:28868"/>
    </reaction>
</comment>
<dbReference type="Pfam" id="PF01764">
    <property type="entry name" value="Lipase_3"/>
    <property type="match status" value="1"/>
</dbReference>
<evidence type="ECO:0000256" key="6">
    <source>
        <dbReference type="SAM" id="MobiDB-lite"/>
    </source>
</evidence>
<protein>
    <recommendedName>
        <fullName evidence="8">Fungal lipase-type domain-containing protein</fullName>
    </recommendedName>
</protein>
<evidence type="ECO:0000256" key="3">
    <source>
        <dbReference type="ARBA" id="ARBA00043996"/>
    </source>
</evidence>
<comment type="catalytic activity">
    <reaction evidence="5">
        <text>a monoacylglycerol + H2O = glycerol + a fatty acid + H(+)</text>
        <dbReference type="Rhea" id="RHEA:15245"/>
        <dbReference type="ChEBI" id="CHEBI:15377"/>
        <dbReference type="ChEBI" id="CHEBI:15378"/>
        <dbReference type="ChEBI" id="CHEBI:17408"/>
        <dbReference type="ChEBI" id="CHEBI:17754"/>
        <dbReference type="ChEBI" id="CHEBI:28868"/>
    </reaction>
</comment>
<dbReference type="InterPro" id="IPR029058">
    <property type="entry name" value="AB_hydrolase_fold"/>
</dbReference>
<keyword evidence="2" id="KW-1015">Disulfide bond</keyword>
<dbReference type="PANTHER" id="PTHR45856">
    <property type="entry name" value="ALPHA/BETA-HYDROLASES SUPERFAMILY PROTEIN"/>
    <property type="match status" value="1"/>
</dbReference>
<keyword evidence="7" id="KW-0472">Membrane</keyword>
<dbReference type="PANTHER" id="PTHR45856:SF24">
    <property type="entry name" value="FUNGAL LIPASE-LIKE DOMAIN-CONTAINING PROTEIN"/>
    <property type="match status" value="1"/>
</dbReference>
<name>A0A0F7RS55_9BASI</name>
<proteinExistence type="inferred from homology"/>
<feature type="transmembrane region" description="Helical" evidence="7">
    <location>
        <begin position="57"/>
        <end position="76"/>
    </location>
</feature>
<sequence length="592" mass="65604">MSSVDSMPSTDARSSQTVNSQKLIGPGYGGKHAELCANLRKRQVADLAQVSGRGTGILGWFAATLSDLTYFFFTWLPHTWWITFTSLPQLVLDPLGFWSALVFASVTTVVLFGTLIVSAIWRLSYVQDIWQPYSQRVDVGLGNLGRWLLDASLLTSTTRTDNETSTISAYPLIFEFGASPRNKQIRDAAFAVMSDPTSTFAKPSTAEERNFDLEVSKLLMMLSALVYERNVGAYHRAAQTAHKYKKQNKKFMVGPGALTDSGKEVGQKLAIADAKINKVANEWGLNYASVSELATNTSPLCGAFWHPDHNFIILAFKGTDPVEFKEWAVDFTFDYTDGRGWLPGFTKVLAGFYNQIFPQQLNHATGAFPYTEIRTAITEIANQIRATSGRDHVNLYVTGHSLGAALACVLYSRAIASPKDFGQKEDGSNQIYVRDAYCFGTPIVGDPDCISAFNQACHDRDLDHPQALWRVTNRRDAVTTMLPDAGDHKTLAHTSPTSQLHFAHVGQEVQLSNDIHKVYTGPGTLLPTQTPVNIITHLDRGGEGPNVSLPPMLTVLEYIPVVRRLVAHLPSSYWDRLTKVQAEYDIEYAKWH</sequence>
<dbReference type="AlphaFoldDB" id="A0A0F7RS55"/>
<evidence type="ECO:0000259" key="8">
    <source>
        <dbReference type="Pfam" id="PF01764"/>
    </source>
</evidence>
<evidence type="ECO:0000256" key="5">
    <source>
        <dbReference type="ARBA" id="ARBA00048461"/>
    </source>
</evidence>
<comment type="similarity">
    <text evidence="3">Belongs to the AB hydrolase superfamily. Lipase family. Class 3 subfamily.</text>
</comment>
<keyword evidence="10" id="KW-1185">Reference proteome</keyword>
<keyword evidence="1" id="KW-0732">Signal</keyword>
<organism evidence="9 10">
    <name type="scientific">Sporisorium scitamineum</name>
    <dbReference type="NCBI Taxonomy" id="49012"/>
    <lineage>
        <taxon>Eukaryota</taxon>
        <taxon>Fungi</taxon>
        <taxon>Dikarya</taxon>
        <taxon>Basidiomycota</taxon>
        <taxon>Ustilaginomycotina</taxon>
        <taxon>Ustilaginomycetes</taxon>
        <taxon>Ustilaginales</taxon>
        <taxon>Ustilaginaceae</taxon>
        <taxon>Sporisorium</taxon>
    </lineage>
</organism>
<keyword evidence="7" id="KW-1133">Transmembrane helix</keyword>
<reference evidence="10" key="1">
    <citation type="submission" date="2014-06" db="EMBL/GenBank/DDBJ databases">
        <authorList>
            <person name="Berkman P.J."/>
        </authorList>
    </citation>
    <scope>NUCLEOTIDE SEQUENCE [LARGE SCALE GENOMIC DNA]</scope>
</reference>
<dbReference type="SUPFAM" id="SSF53474">
    <property type="entry name" value="alpha/beta-Hydrolases"/>
    <property type="match status" value="1"/>
</dbReference>
<accession>A0A0F7RS55</accession>
<evidence type="ECO:0000256" key="2">
    <source>
        <dbReference type="ARBA" id="ARBA00023157"/>
    </source>
</evidence>
<evidence type="ECO:0000256" key="7">
    <source>
        <dbReference type="SAM" id="Phobius"/>
    </source>
</evidence>
<dbReference type="InterPro" id="IPR051218">
    <property type="entry name" value="Sec_MonoDiacylglyc_Lipase"/>
</dbReference>
<dbReference type="InterPro" id="IPR002921">
    <property type="entry name" value="Fungal_lipase-type"/>
</dbReference>
<feature type="region of interest" description="Disordered" evidence="6">
    <location>
        <begin position="1"/>
        <end position="25"/>
    </location>
</feature>
<feature type="transmembrane region" description="Helical" evidence="7">
    <location>
        <begin position="96"/>
        <end position="121"/>
    </location>
</feature>
<dbReference type="EMBL" id="CCFA01000761">
    <property type="protein sequence ID" value="CDR99151.1"/>
    <property type="molecule type" value="Genomic_DNA"/>
</dbReference>
<dbReference type="GO" id="GO:0006629">
    <property type="term" value="P:lipid metabolic process"/>
    <property type="evidence" value="ECO:0007669"/>
    <property type="project" value="InterPro"/>
</dbReference>
<feature type="domain" description="Fungal lipase-type" evidence="8">
    <location>
        <begin position="314"/>
        <end position="483"/>
    </location>
</feature>
<evidence type="ECO:0000313" key="10">
    <source>
        <dbReference type="Proteomes" id="UP000242770"/>
    </source>
</evidence>
<gene>
    <name evidence="9" type="primary">SSCI14690.1</name>
</gene>
<dbReference type="CDD" id="cd00519">
    <property type="entry name" value="Lipase_3"/>
    <property type="match status" value="1"/>
</dbReference>
<evidence type="ECO:0000313" key="9">
    <source>
        <dbReference type="EMBL" id="CDR99151.1"/>
    </source>
</evidence>
<dbReference type="Gene3D" id="3.40.50.1820">
    <property type="entry name" value="alpha/beta hydrolase"/>
    <property type="match status" value="1"/>
</dbReference>
<keyword evidence="7" id="KW-0812">Transmembrane</keyword>
<dbReference type="STRING" id="49012.A0A0F7RS55"/>
<dbReference type="Proteomes" id="UP000242770">
    <property type="component" value="Unassembled WGS sequence"/>
</dbReference>